<dbReference type="PANTHER" id="PTHR20275">
    <property type="entry name" value="NAD KINASE"/>
    <property type="match status" value="1"/>
</dbReference>
<comment type="caution">
    <text evidence="7">The sequence shown here is derived from an EMBL/GenBank/DDBJ whole genome shotgun (WGS) entry which is preliminary data.</text>
</comment>
<keyword evidence="6" id="KW-0963">Cytoplasm</keyword>
<comment type="subcellular location">
    <subcellularLocation>
        <location evidence="6">Cytoplasm</location>
    </subcellularLocation>
</comment>
<dbReference type="InterPro" id="IPR017437">
    <property type="entry name" value="ATP-NAD_kinase_PpnK-typ_C"/>
</dbReference>
<comment type="function">
    <text evidence="6">Involved in the regulation of the intracellular balance of NAD and NADP, and is a key enzyme in the biosynthesis of NADP. Catalyzes specifically the phosphorylation on 2'-hydroxyl of the adenosine moiety of NAD to yield NADP.</text>
</comment>
<comment type="caution">
    <text evidence="6">Lacks conserved residue(s) required for the propagation of feature annotation.</text>
</comment>
<accession>A0A3E1QBY0</accession>
<feature type="binding site" evidence="6">
    <location>
        <position position="79"/>
    </location>
    <ligand>
        <name>NAD(+)</name>
        <dbReference type="ChEBI" id="CHEBI:57540"/>
    </ligand>
</feature>
<keyword evidence="8" id="KW-1185">Reference proteome</keyword>
<dbReference type="Gene3D" id="2.60.200.30">
    <property type="entry name" value="Probable inorganic polyphosphate/atp-NAD kinase, domain 2"/>
    <property type="match status" value="1"/>
</dbReference>
<dbReference type="InterPro" id="IPR016064">
    <property type="entry name" value="NAD/diacylglycerol_kinase_sf"/>
</dbReference>
<feature type="active site" description="Proton acceptor" evidence="6">
    <location>
        <position position="74"/>
    </location>
</feature>
<comment type="cofactor">
    <cofactor evidence="6">
        <name>a divalent metal cation</name>
        <dbReference type="ChEBI" id="CHEBI:60240"/>
    </cofactor>
</comment>
<dbReference type="Proteomes" id="UP000261082">
    <property type="component" value="Unassembled WGS sequence"/>
</dbReference>
<feature type="binding site" evidence="6">
    <location>
        <position position="180"/>
    </location>
    <ligand>
        <name>NAD(+)</name>
        <dbReference type="ChEBI" id="CHEBI:57540"/>
    </ligand>
</feature>
<keyword evidence="6" id="KW-0547">Nucleotide-binding</keyword>
<dbReference type="GO" id="GO:0005524">
    <property type="term" value="F:ATP binding"/>
    <property type="evidence" value="ECO:0007669"/>
    <property type="project" value="UniProtKB-KW"/>
</dbReference>
<feature type="binding site" evidence="6">
    <location>
        <position position="215"/>
    </location>
    <ligand>
        <name>NAD(+)</name>
        <dbReference type="ChEBI" id="CHEBI:57540"/>
    </ligand>
</feature>
<keyword evidence="4 6" id="KW-0520">NAD</keyword>
<organism evidence="7 8">
    <name type="scientific">Marixanthomonas ophiurae</name>
    <dbReference type="NCBI Taxonomy" id="387659"/>
    <lineage>
        <taxon>Bacteria</taxon>
        <taxon>Pseudomonadati</taxon>
        <taxon>Bacteroidota</taxon>
        <taxon>Flavobacteriia</taxon>
        <taxon>Flavobacteriales</taxon>
        <taxon>Flavobacteriaceae</taxon>
        <taxon>Marixanthomonas</taxon>
    </lineage>
</organism>
<keyword evidence="3 6" id="KW-0521">NADP</keyword>
<dbReference type="RefSeq" id="WP_117158694.1">
    <property type="nucleotide sequence ID" value="NZ_QVID01000001.1"/>
</dbReference>
<dbReference type="OrthoDB" id="9774737at2"/>
<dbReference type="NCBIfam" id="NF002521">
    <property type="entry name" value="PRK01911.1"/>
    <property type="match status" value="1"/>
</dbReference>
<dbReference type="GO" id="GO:0051287">
    <property type="term" value="F:NAD binding"/>
    <property type="evidence" value="ECO:0007669"/>
    <property type="project" value="UniProtKB-ARBA"/>
</dbReference>
<dbReference type="PANTHER" id="PTHR20275:SF6">
    <property type="entry name" value="NAD KINASE 2, CHLOROPLASTIC"/>
    <property type="match status" value="1"/>
</dbReference>
<evidence type="ECO:0000256" key="3">
    <source>
        <dbReference type="ARBA" id="ARBA00022857"/>
    </source>
</evidence>
<dbReference type="HAMAP" id="MF_00361">
    <property type="entry name" value="NAD_kinase"/>
    <property type="match status" value="1"/>
</dbReference>
<comment type="catalytic activity">
    <reaction evidence="5 6">
        <text>NAD(+) + ATP = ADP + NADP(+) + H(+)</text>
        <dbReference type="Rhea" id="RHEA:18629"/>
        <dbReference type="ChEBI" id="CHEBI:15378"/>
        <dbReference type="ChEBI" id="CHEBI:30616"/>
        <dbReference type="ChEBI" id="CHEBI:57540"/>
        <dbReference type="ChEBI" id="CHEBI:58349"/>
        <dbReference type="ChEBI" id="CHEBI:456216"/>
        <dbReference type="EC" id="2.7.1.23"/>
    </reaction>
</comment>
<dbReference type="Gene3D" id="3.40.50.10330">
    <property type="entry name" value="Probable inorganic polyphosphate/atp-NAD kinase, domain 1"/>
    <property type="match status" value="1"/>
</dbReference>
<protein>
    <recommendedName>
        <fullName evidence="6">NAD kinase</fullName>
        <ecNumber evidence="6">2.7.1.23</ecNumber>
    </recommendedName>
    <alternativeName>
        <fullName evidence="6">ATP-dependent NAD kinase</fullName>
    </alternativeName>
</protein>
<dbReference type="InterPro" id="IPR017438">
    <property type="entry name" value="ATP-NAD_kinase_N"/>
</dbReference>
<evidence type="ECO:0000256" key="2">
    <source>
        <dbReference type="ARBA" id="ARBA00022777"/>
    </source>
</evidence>
<proteinExistence type="inferred from homology"/>
<dbReference type="GO" id="GO:0005737">
    <property type="term" value="C:cytoplasm"/>
    <property type="evidence" value="ECO:0007669"/>
    <property type="project" value="UniProtKB-SubCell"/>
</dbReference>
<evidence type="ECO:0000256" key="6">
    <source>
        <dbReference type="HAMAP-Rule" id="MF_00361"/>
    </source>
</evidence>
<sequence>MKIGIYGQFYHKNSETYIQLILDVLKNKNVSVFIEENFLDIINLNNEITRNFSNFETFTELDESYDLFFSIGGDGTILKSVTFVKDLDIPIVGINTGRLGFLATIQKEEITQSLSQILDGDYLISERSLLTIATSPKNTEIKPTLNFALNEIAVNRKNTTSMIKVETDVNGKHLTSYWSDGLIVATPTGSTGYSLSCGGPVIEPSAKNIIITPIAPHNLNARPLVLPDDSKLTLKVSGREKSYLVSLDSRIATLENNTTIHISKASFTIKLVQLAEDSFIKTLRKKLLWGEDKRN</sequence>
<evidence type="ECO:0000256" key="1">
    <source>
        <dbReference type="ARBA" id="ARBA00022679"/>
    </source>
</evidence>
<dbReference type="AlphaFoldDB" id="A0A3E1QBY0"/>
<feature type="binding site" evidence="6">
    <location>
        <begin position="74"/>
        <end position="75"/>
    </location>
    <ligand>
        <name>NAD(+)</name>
        <dbReference type="ChEBI" id="CHEBI:57540"/>
    </ligand>
</feature>
<dbReference type="GO" id="GO:0006741">
    <property type="term" value="P:NADP+ biosynthetic process"/>
    <property type="evidence" value="ECO:0007669"/>
    <property type="project" value="UniProtKB-UniRule"/>
</dbReference>
<dbReference type="GO" id="GO:0046872">
    <property type="term" value="F:metal ion binding"/>
    <property type="evidence" value="ECO:0007669"/>
    <property type="project" value="UniProtKB-UniRule"/>
</dbReference>
<evidence type="ECO:0000256" key="5">
    <source>
        <dbReference type="ARBA" id="ARBA00047925"/>
    </source>
</evidence>
<feature type="binding site" evidence="6">
    <location>
        <begin position="150"/>
        <end position="151"/>
    </location>
    <ligand>
        <name>NAD(+)</name>
        <dbReference type="ChEBI" id="CHEBI:57540"/>
    </ligand>
</feature>
<dbReference type="InterPro" id="IPR002504">
    <property type="entry name" value="NADK"/>
</dbReference>
<keyword evidence="2 6" id="KW-0418">Kinase</keyword>
<feature type="binding site" evidence="6">
    <location>
        <begin position="191"/>
        <end position="196"/>
    </location>
    <ligand>
        <name>NAD(+)</name>
        <dbReference type="ChEBI" id="CHEBI:57540"/>
    </ligand>
</feature>
<name>A0A3E1QBY0_9FLAO</name>
<evidence type="ECO:0000256" key="4">
    <source>
        <dbReference type="ARBA" id="ARBA00023027"/>
    </source>
</evidence>
<dbReference type="Pfam" id="PF01513">
    <property type="entry name" value="NAD_kinase"/>
    <property type="match status" value="1"/>
</dbReference>
<dbReference type="GO" id="GO:0003951">
    <property type="term" value="F:NAD+ kinase activity"/>
    <property type="evidence" value="ECO:0007669"/>
    <property type="project" value="UniProtKB-UniRule"/>
</dbReference>
<dbReference type="GO" id="GO:0019674">
    <property type="term" value="P:NAD+ metabolic process"/>
    <property type="evidence" value="ECO:0007669"/>
    <property type="project" value="InterPro"/>
</dbReference>
<keyword evidence="6" id="KW-0067">ATP-binding</keyword>
<evidence type="ECO:0000313" key="8">
    <source>
        <dbReference type="Proteomes" id="UP000261082"/>
    </source>
</evidence>
<dbReference type="Pfam" id="PF20143">
    <property type="entry name" value="NAD_kinase_C"/>
    <property type="match status" value="1"/>
</dbReference>
<dbReference type="EC" id="2.7.1.23" evidence="6"/>
<dbReference type="EMBL" id="QVID01000001">
    <property type="protein sequence ID" value="RFN59633.1"/>
    <property type="molecule type" value="Genomic_DNA"/>
</dbReference>
<comment type="similarity">
    <text evidence="6">Belongs to the NAD kinase family.</text>
</comment>
<evidence type="ECO:0000313" key="7">
    <source>
        <dbReference type="EMBL" id="RFN59633.1"/>
    </source>
</evidence>
<dbReference type="SUPFAM" id="SSF111331">
    <property type="entry name" value="NAD kinase/diacylglycerol kinase-like"/>
    <property type="match status" value="1"/>
</dbReference>
<keyword evidence="1 6" id="KW-0808">Transferase</keyword>
<reference evidence="7 8" key="1">
    <citation type="journal article" date="2007" name="Int. J. Syst. Evol. Microbiol.">
        <title>Marixanthomonas ophiurae gen. nov., sp. nov., a marine bacterium of the family Flavobacteriaceae isolated from a deep-sea brittle star.</title>
        <authorList>
            <person name="Romanenko L.A."/>
            <person name="Uchino M."/>
            <person name="Frolova G.M."/>
            <person name="Mikhailov V.V."/>
        </authorList>
    </citation>
    <scope>NUCLEOTIDE SEQUENCE [LARGE SCALE GENOMIC DNA]</scope>
    <source>
        <strain evidence="7 8">KMM 3046</strain>
    </source>
</reference>
<gene>
    <name evidence="6" type="primary">nadK</name>
    <name evidence="7" type="ORF">DZ858_06140</name>
</gene>